<accession>A0AAW0AKM9</accession>
<dbReference type="EMBL" id="JAWWNJ010000059">
    <property type="protein sequence ID" value="KAK7013448.1"/>
    <property type="molecule type" value="Genomic_DNA"/>
</dbReference>
<protein>
    <submittedName>
        <fullName evidence="2">Uncharacterized protein</fullName>
    </submittedName>
</protein>
<sequence length="226" mass="25662">MIASTTQRRTHRGVLRVTRVSLSIWIGRIVFVDDFLHGRRRRGKKLATRRHRRRHPRPTNPPKPNTRTAASTASLLLNRTRDELLRPSDIPWDNTDTSDVIRHLASKGFIPAENGRSISLPYLEDIAMILLRIGADASSVVTKNACRAVARLLEWWKRDEIIEDLADDVKKLLGTSAELKEHFSSVREDLETAAGMLARTVEQQRAEMSTLTARVEEDLSQLTQQA</sequence>
<keyword evidence="3" id="KW-1185">Reference proteome</keyword>
<evidence type="ECO:0000313" key="3">
    <source>
        <dbReference type="Proteomes" id="UP001362999"/>
    </source>
</evidence>
<proteinExistence type="predicted"/>
<gene>
    <name evidence="2" type="ORF">R3P38DRAFT_3206750</name>
</gene>
<evidence type="ECO:0000313" key="2">
    <source>
        <dbReference type="EMBL" id="KAK7013448.1"/>
    </source>
</evidence>
<name>A0AAW0AKM9_9AGAR</name>
<evidence type="ECO:0000256" key="1">
    <source>
        <dbReference type="SAM" id="MobiDB-lite"/>
    </source>
</evidence>
<dbReference type="AlphaFoldDB" id="A0AAW0AKM9"/>
<comment type="caution">
    <text evidence="2">The sequence shown here is derived from an EMBL/GenBank/DDBJ whole genome shotgun (WGS) entry which is preliminary data.</text>
</comment>
<dbReference type="Proteomes" id="UP001362999">
    <property type="component" value="Unassembled WGS sequence"/>
</dbReference>
<organism evidence="2 3">
    <name type="scientific">Favolaschia claudopus</name>
    <dbReference type="NCBI Taxonomy" id="2862362"/>
    <lineage>
        <taxon>Eukaryota</taxon>
        <taxon>Fungi</taxon>
        <taxon>Dikarya</taxon>
        <taxon>Basidiomycota</taxon>
        <taxon>Agaricomycotina</taxon>
        <taxon>Agaricomycetes</taxon>
        <taxon>Agaricomycetidae</taxon>
        <taxon>Agaricales</taxon>
        <taxon>Marasmiineae</taxon>
        <taxon>Mycenaceae</taxon>
        <taxon>Favolaschia</taxon>
    </lineage>
</organism>
<feature type="compositionally biased region" description="Basic residues" evidence="1">
    <location>
        <begin position="42"/>
        <end position="57"/>
    </location>
</feature>
<feature type="region of interest" description="Disordered" evidence="1">
    <location>
        <begin position="42"/>
        <end position="70"/>
    </location>
</feature>
<reference evidence="2 3" key="1">
    <citation type="journal article" date="2024" name="J Genomics">
        <title>Draft genome sequencing and assembly of Favolaschia claudopus CIRM-BRFM 2984 isolated from oak limbs.</title>
        <authorList>
            <person name="Navarro D."/>
            <person name="Drula E."/>
            <person name="Chaduli D."/>
            <person name="Cazenave R."/>
            <person name="Ahrendt S."/>
            <person name="Wang J."/>
            <person name="Lipzen A."/>
            <person name="Daum C."/>
            <person name="Barry K."/>
            <person name="Grigoriev I.V."/>
            <person name="Favel A."/>
            <person name="Rosso M.N."/>
            <person name="Martin F."/>
        </authorList>
    </citation>
    <scope>NUCLEOTIDE SEQUENCE [LARGE SCALE GENOMIC DNA]</scope>
    <source>
        <strain evidence="2 3">CIRM-BRFM 2984</strain>
    </source>
</reference>